<feature type="compositionally biased region" description="Basic and acidic residues" evidence="6">
    <location>
        <begin position="30"/>
        <end position="56"/>
    </location>
</feature>
<dbReference type="InterPro" id="IPR012292">
    <property type="entry name" value="Globin/Proto"/>
</dbReference>
<feature type="region of interest" description="Disordered" evidence="6">
    <location>
        <begin position="1"/>
        <end position="127"/>
    </location>
</feature>
<sequence length="279" mass="30499">MDAPTTTSSAGSDGSGGNSGDWGWFTPSRKPAEDQPRTQPRTQDRTQDRPSDERTPNRPVNPVRPVGTGADRRTPVEPGPASGPWPGDRPAGGPPATGPEEQHQRPDEAASAPHDVRPGLDPRFAVPETASPDAVLLRRTMAEIEPISDKVTSYFYALLFVQHPELRPLFPAAMDAQRDRLFKAVLTAARLVDDNDILTEFLSRLGRGHRKYGTQPEHYPAVGECLIGALTRYAVNTWSDEARGRLGARLHPVLPDHDRRGGRGRADRPRVVARRGGRA</sequence>
<feature type="domain" description="Globin" evidence="7">
    <location>
        <begin position="128"/>
        <end position="251"/>
    </location>
</feature>
<evidence type="ECO:0000256" key="2">
    <source>
        <dbReference type="ARBA" id="ARBA00022621"/>
    </source>
</evidence>
<feature type="compositionally biased region" description="Basic and acidic residues" evidence="6">
    <location>
        <begin position="100"/>
        <end position="120"/>
    </location>
</feature>
<evidence type="ECO:0000256" key="6">
    <source>
        <dbReference type="SAM" id="MobiDB-lite"/>
    </source>
</evidence>
<dbReference type="PANTHER" id="PTHR43396:SF3">
    <property type="entry name" value="FLAVOHEMOPROTEIN"/>
    <property type="match status" value="1"/>
</dbReference>
<reference evidence="8 9" key="1">
    <citation type="submission" date="2023-07" db="EMBL/GenBank/DDBJ databases">
        <title>Sequencing the genomes of 1000 actinobacteria strains.</title>
        <authorList>
            <person name="Klenk H.-P."/>
        </authorList>
    </citation>
    <scope>NUCLEOTIDE SEQUENCE [LARGE SCALE GENOMIC DNA]</scope>
    <source>
        <strain evidence="8 9">DSM 41600</strain>
    </source>
</reference>
<feature type="compositionally biased region" description="Low complexity" evidence="6">
    <location>
        <begin position="57"/>
        <end position="69"/>
    </location>
</feature>
<evidence type="ECO:0000313" key="8">
    <source>
        <dbReference type="EMBL" id="MDP9608750.1"/>
    </source>
</evidence>
<name>A0ABT9KKP7_9ACTN</name>
<proteinExistence type="inferred from homology"/>
<evidence type="ECO:0000256" key="5">
    <source>
        <dbReference type="RuleBase" id="RU000356"/>
    </source>
</evidence>
<keyword evidence="9" id="KW-1185">Reference proteome</keyword>
<evidence type="ECO:0000256" key="1">
    <source>
        <dbReference type="ARBA" id="ARBA00022617"/>
    </source>
</evidence>
<evidence type="ECO:0000313" key="9">
    <source>
        <dbReference type="Proteomes" id="UP001234880"/>
    </source>
</evidence>
<keyword evidence="5" id="KW-0813">Transport</keyword>
<dbReference type="PROSITE" id="PS01033">
    <property type="entry name" value="GLOBIN"/>
    <property type="match status" value="1"/>
</dbReference>
<keyword evidence="1 5" id="KW-0349">Heme</keyword>
<gene>
    <name evidence="8" type="ORF">JOF35_001027</name>
</gene>
<dbReference type="SUPFAM" id="SSF46458">
    <property type="entry name" value="Globin-like"/>
    <property type="match status" value="1"/>
</dbReference>
<evidence type="ECO:0000256" key="3">
    <source>
        <dbReference type="ARBA" id="ARBA00022723"/>
    </source>
</evidence>
<evidence type="ECO:0000256" key="4">
    <source>
        <dbReference type="ARBA" id="ARBA00023004"/>
    </source>
</evidence>
<protein>
    <submittedName>
        <fullName evidence="8">Hemoglobin-like flavoprotein</fullName>
    </submittedName>
</protein>
<dbReference type="InterPro" id="IPR009050">
    <property type="entry name" value="Globin-like_sf"/>
</dbReference>
<accession>A0ABT9KKP7</accession>
<dbReference type="InterPro" id="IPR000971">
    <property type="entry name" value="Globin"/>
</dbReference>
<feature type="region of interest" description="Disordered" evidence="6">
    <location>
        <begin position="253"/>
        <end position="279"/>
    </location>
</feature>
<feature type="compositionally biased region" description="Basic and acidic residues" evidence="6">
    <location>
        <begin position="254"/>
        <end position="270"/>
    </location>
</feature>
<comment type="similarity">
    <text evidence="5">Belongs to the globin family.</text>
</comment>
<keyword evidence="3" id="KW-0479">Metal-binding</keyword>
<keyword evidence="4" id="KW-0408">Iron</keyword>
<dbReference type="Gene3D" id="1.10.490.10">
    <property type="entry name" value="Globins"/>
    <property type="match status" value="1"/>
</dbReference>
<dbReference type="CDD" id="cd19753">
    <property type="entry name" value="Mb-like_oxidoreductase"/>
    <property type="match status" value="1"/>
</dbReference>
<dbReference type="PANTHER" id="PTHR43396">
    <property type="entry name" value="FLAVOHEMOPROTEIN"/>
    <property type="match status" value="1"/>
</dbReference>
<dbReference type="Proteomes" id="UP001234880">
    <property type="component" value="Unassembled WGS sequence"/>
</dbReference>
<comment type="caution">
    <text evidence="8">The sequence shown here is derived from an EMBL/GenBank/DDBJ whole genome shotgun (WGS) entry which is preliminary data.</text>
</comment>
<organism evidence="8 9">
    <name type="scientific">Streptomyces demainii</name>
    <dbReference type="NCBI Taxonomy" id="588122"/>
    <lineage>
        <taxon>Bacteria</taxon>
        <taxon>Bacillati</taxon>
        <taxon>Actinomycetota</taxon>
        <taxon>Actinomycetes</taxon>
        <taxon>Kitasatosporales</taxon>
        <taxon>Streptomycetaceae</taxon>
        <taxon>Streptomyces</taxon>
    </lineage>
</organism>
<dbReference type="Pfam" id="PF00042">
    <property type="entry name" value="Globin"/>
    <property type="match status" value="1"/>
</dbReference>
<keyword evidence="2 5" id="KW-0561">Oxygen transport</keyword>
<dbReference type="EMBL" id="JAURUE010000001">
    <property type="protein sequence ID" value="MDP9608750.1"/>
    <property type="molecule type" value="Genomic_DNA"/>
</dbReference>
<evidence type="ECO:0000259" key="7">
    <source>
        <dbReference type="PROSITE" id="PS01033"/>
    </source>
</evidence>